<proteinExistence type="predicted"/>
<dbReference type="EMBL" id="VEPZ02001045">
    <property type="protein sequence ID" value="KAE8698334.1"/>
    <property type="molecule type" value="Genomic_DNA"/>
</dbReference>
<sequence length="113" mass="12497">MAWTAGILSSGAFGWDVAAAEAARAVGSRVEAGAAPRGPRVSNPRVPLWSHVDRWIVPDPTTMSSSHYELSAGDDVPSNDEFKQKVEQVLLIMNFFFLLQMTSSSHYELFLWK</sequence>
<organism evidence="1 2">
    <name type="scientific">Hibiscus syriacus</name>
    <name type="common">Rose of Sharon</name>
    <dbReference type="NCBI Taxonomy" id="106335"/>
    <lineage>
        <taxon>Eukaryota</taxon>
        <taxon>Viridiplantae</taxon>
        <taxon>Streptophyta</taxon>
        <taxon>Embryophyta</taxon>
        <taxon>Tracheophyta</taxon>
        <taxon>Spermatophyta</taxon>
        <taxon>Magnoliopsida</taxon>
        <taxon>eudicotyledons</taxon>
        <taxon>Gunneridae</taxon>
        <taxon>Pentapetalae</taxon>
        <taxon>rosids</taxon>
        <taxon>malvids</taxon>
        <taxon>Malvales</taxon>
        <taxon>Malvaceae</taxon>
        <taxon>Malvoideae</taxon>
        <taxon>Hibiscus</taxon>
    </lineage>
</organism>
<comment type="caution">
    <text evidence="1">The sequence shown here is derived from an EMBL/GenBank/DDBJ whole genome shotgun (WGS) entry which is preliminary data.</text>
</comment>
<protein>
    <submittedName>
        <fullName evidence="1">Uncharacterized protein</fullName>
    </submittedName>
</protein>
<gene>
    <name evidence="1" type="ORF">F3Y22_tig00110599pilonHSYRG00065</name>
</gene>
<name>A0A6A3A213_HIBSY</name>
<evidence type="ECO:0000313" key="1">
    <source>
        <dbReference type="EMBL" id="KAE8698334.1"/>
    </source>
</evidence>
<dbReference type="AlphaFoldDB" id="A0A6A3A213"/>
<dbReference type="Proteomes" id="UP000436088">
    <property type="component" value="Unassembled WGS sequence"/>
</dbReference>
<accession>A0A6A3A213</accession>
<reference evidence="1" key="1">
    <citation type="submission" date="2019-09" db="EMBL/GenBank/DDBJ databases">
        <title>Draft genome information of white flower Hibiscus syriacus.</title>
        <authorList>
            <person name="Kim Y.-M."/>
        </authorList>
    </citation>
    <scope>NUCLEOTIDE SEQUENCE [LARGE SCALE GENOMIC DNA]</scope>
    <source>
        <strain evidence="1">YM2019G1</strain>
    </source>
</reference>
<evidence type="ECO:0000313" key="2">
    <source>
        <dbReference type="Proteomes" id="UP000436088"/>
    </source>
</evidence>
<keyword evidence="2" id="KW-1185">Reference proteome</keyword>